<evidence type="ECO:0000256" key="4">
    <source>
        <dbReference type="ARBA" id="ARBA00022553"/>
    </source>
</evidence>
<evidence type="ECO:0000256" key="5">
    <source>
        <dbReference type="ARBA" id="ARBA00022679"/>
    </source>
</evidence>
<dbReference type="InterPro" id="IPR005467">
    <property type="entry name" value="His_kinase_dom"/>
</dbReference>
<dbReference type="CDD" id="cd00075">
    <property type="entry name" value="HATPase"/>
    <property type="match status" value="1"/>
</dbReference>
<dbReference type="PRINTS" id="PR00344">
    <property type="entry name" value="BCTRLSENSOR"/>
</dbReference>
<comment type="caution">
    <text evidence="11">The sequence shown here is derived from an EMBL/GenBank/DDBJ whole genome shotgun (WGS) entry which is preliminary data.</text>
</comment>
<dbReference type="GO" id="GO:0005886">
    <property type="term" value="C:plasma membrane"/>
    <property type="evidence" value="ECO:0007669"/>
    <property type="project" value="TreeGrafter"/>
</dbReference>
<dbReference type="FunFam" id="1.10.287.130:FF:000001">
    <property type="entry name" value="Two-component sensor histidine kinase"/>
    <property type="match status" value="1"/>
</dbReference>
<comment type="catalytic activity">
    <reaction evidence="1">
        <text>ATP + protein L-histidine = ADP + protein N-phospho-L-histidine.</text>
        <dbReference type="EC" id="2.7.13.3"/>
    </reaction>
</comment>
<keyword evidence="12" id="KW-1185">Reference proteome</keyword>
<dbReference type="PANTHER" id="PTHR45453">
    <property type="entry name" value="PHOSPHATE REGULON SENSOR PROTEIN PHOR"/>
    <property type="match status" value="1"/>
</dbReference>
<evidence type="ECO:0000259" key="10">
    <source>
        <dbReference type="PROSITE" id="PS50109"/>
    </source>
</evidence>
<evidence type="ECO:0000256" key="7">
    <source>
        <dbReference type="ARBA" id="ARBA00023012"/>
    </source>
</evidence>
<dbReference type="RefSeq" id="WP_160561807.1">
    <property type="nucleotide sequence ID" value="NZ_QZDT01000051.1"/>
</dbReference>
<dbReference type="AlphaFoldDB" id="A0A9X5GT94"/>
<evidence type="ECO:0000256" key="3">
    <source>
        <dbReference type="ARBA" id="ARBA00012438"/>
    </source>
</evidence>
<dbReference type="SUPFAM" id="SSF47384">
    <property type="entry name" value="Homodimeric domain of signal transducing histidine kinase"/>
    <property type="match status" value="1"/>
</dbReference>
<feature type="domain" description="Histidine kinase" evidence="10">
    <location>
        <begin position="218"/>
        <end position="428"/>
    </location>
</feature>
<keyword evidence="9" id="KW-0812">Transmembrane</keyword>
<sequence>MRQKINRRFTGIALFSVVITTIFMTAVFYSQLKKQVFSDLAVVANILINEGSYERKIDNLRITLIDADGKVLFDSTVDGQSLANHLDRPEIVEALSSEVGMGIRKSGTLSESVFYYAKKLDNGQILRVGKEAHSVVAVLLSALPMVLTTALLLVIICMMVSHYLTSAIVKPIDEMAGDMEHIDEGKSYPELIPFTRRIRLQHEEILSAANIRQEFTANVSHELKTPLAAISGYAELMEAGLVNEKEIKRFSGEIRKSAARLLTLINDIIKLSQLDAGNAKDILDVVNLAQITKESVEMLSFGASKNGIDVMYEGDDRADVHIGKELAQELTYNLIENAIRYNKPNGRVTVKVQKEGMQIIFSVEDTGIGIPLEHQERIFERFYRVDKSRSKELGGTGLGLAIVKHICNLTDADVNLVSKPGVGTKIFIVWGRGNANSGVLGYTDHS</sequence>
<dbReference type="PROSITE" id="PS50109">
    <property type="entry name" value="HIS_KIN"/>
    <property type="match status" value="1"/>
</dbReference>
<dbReference type="InterPro" id="IPR004358">
    <property type="entry name" value="Sig_transdc_His_kin-like_C"/>
</dbReference>
<dbReference type="GO" id="GO:0016036">
    <property type="term" value="P:cellular response to phosphate starvation"/>
    <property type="evidence" value="ECO:0007669"/>
    <property type="project" value="TreeGrafter"/>
</dbReference>
<dbReference type="Pfam" id="PF02518">
    <property type="entry name" value="HATPase_c"/>
    <property type="match status" value="1"/>
</dbReference>
<dbReference type="GO" id="GO:0000155">
    <property type="term" value="F:phosphorelay sensor kinase activity"/>
    <property type="evidence" value="ECO:0007669"/>
    <property type="project" value="InterPro"/>
</dbReference>
<evidence type="ECO:0000256" key="1">
    <source>
        <dbReference type="ARBA" id="ARBA00000085"/>
    </source>
</evidence>
<proteinExistence type="predicted"/>
<evidence type="ECO:0000256" key="2">
    <source>
        <dbReference type="ARBA" id="ARBA00004370"/>
    </source>
</evidence>
<name>A0A9X5GT94_9FIRM</name>
<evidence type="ECO:0000256" key="8">
    <source>
        <dbReference type="ARBA" id="ARBA00023136"/>
    </source>
</evidence>
<dbReference type="PANTHER" id="PTHR45453:SF1">
    <property type="entry name" value="PHOSPHATE REGULON SENSOR PROTEIN PHOR"/>
    <property type="match status" value="1"/>
</dbReference>
<comment type="subcellular location">
    <subcellularLocation>
        <location evidence="2">Membrane</location>
    </subcellularLocation>
</comment>
<dbReference type="CDD" id="cd00082">
    <property type="entry name" value="HisKA"/>
    <property type="match status" value="1"/>
</dbReference>
<evidence type="ECO:0000256" key="6">
    <source>
        <dbReference type="ARBA" id="ARBA00022777"/>
    </source>
</evidence>
<protein>
    <recommendedName>
        <fullName evidence="3">histidine kinase</fullName>
        <ecNumber evidence="3">2.7.13.3</ecNumber>
    </recommendedName>
</protein>
<evidence type="ECO:0000256" key="9">
    <source>
        <dbReference type="SAM" id="Phobius"/>
    </source>
</evidence>
<keyword evidence="8 9" id="KW-0472">Membrane</keyword>
<dbReference type="SMART" id="SM00388">
    <property type="entry name" value="HisKA"/>
    <property type="match status" value="1"/>
</dbReference>
<evidence type="ECO:0000313" key="12">
    <source>
        <dbReference type="Proteomes" id="UP001154420"/>
    </source>
</evidence>
<dbReference type="InterPro" id="IPR050351">
    <property type="entry name" value="BphY/WalK/GraS-like"/>
</dbReference>
<dbReference type="InterPro" id="IPR003661">
    <property type="entry name" value="HisK_dim/P_dom"/>
</dbReference>
<gene>
    <name evidence="11" type="ORF">D5281_20060</name>
</gene>
<dbReference type="InterPro" id="IPR036890">
    <property type="entry name" value="HATPase_C_sf"/>
</dbReference>
<keyword evidence="6 11" id="KW-0418">Kinase</keyword>
<keyword evidence="9" id="KW-1133">Transmembrane helix</keyword>
<keyword evidence="5" id="KW-0808">Transferase</keyword>
<dbReference type="OrthoDB" id="9813151at2"/>
<dbReference type="Proteomes" id="UP001154420">
    <property type="component" value="Unassembled WGS sequence"/>
</dbReference>
<dbReference type="Gene3D" id="3.30.565.10">
    <property type="entry name" value="Histidine kinase-like ATPase, C-terminal domain"/>
    <property type="match status" value="1"/>
</dbReference>
<accession>A0A9X5GT94</accession>
<feature type="transmembrane region" description="Helical" evidence="9">
    <location>
        <begin position="12"/>
        <end position="32"/>
    </location>
</feature>
<dbReference type="InterPro" id="IPR036097">
    <property type="entry name" value="HisK_dim/P_sf"/>
</dbReference>
<dbReference type="InterPro" id="IPR003594">
    <property type="entry name" value="HATPase_dom"/>
</dbReference>
<dbReference type="Gene3D" id="1.10.287.130">
    <property type="match status" value="1"/>
</dbReference>
<dbReference type="GO" id="GO:0004721">
    <property type="term" value="F:phosphoprotein phosphatase activity"/>
    <property type="evidence" value="ECO:0007669"/>
    <property type="project" value="TreeGrafter"/>
</dbReference>
<dbReference type="EC" id="2.7.13.3" evidence="3"/>
<dbReference type="EMBL" id="QZDT01000051">
    <property type="protein sequence ID" value="NBJ94808.1"/>
    <property type="molecule type" value="Genomic_DNA"/>
</dbReference>
<feature type="transmembrane region" description="Helical" evidence="9">
    <location>
        <begin position="135"/>
        <end position="160"/>
    </location>
</feature>
<dbReference type="SUPFAM" id="SSF55874">
    <property type="entry name" value="ATPase domain of HSP90 chaperone/DNA topoisomerase II/histidine kinase"/>
    <property type="match status" value="1"/>
</dbReference>
<organism evidence="11 12">
    <name type="scientific">Parablautia muri</name>
    <dbReference type="NCBI Taxonomy" id="2320879"/>
    <lineage>
        <taxon>Bacteria</taxon>
        <taxon>Bacillati</taxon>
        <taxon>Bacillota</taxon>
        <taxon>Clostridia</taxon>
        <taxon>Lachnospirales</taxon>
        <taxon>Lachnospiraceae</taxon>
        <taxon>Parablautia</taxon>
    </lineage>
</organism>
<dbReference type="Pfam" id="PF00512">
    <property type="entry name" value="HisKA"/>
    <property type="match status" value="1"/>
</dbReference>
<reference evidence="11" key="1">
    <citation type="submission" date="2018-09" db="EMBL/GenBank/DDBJ databases">
        <title>Murine metabolic-syndrome-specific gut microbial biobank.</title>
        <authorList>
            <person name="Liu C."/>
        </authorList>
    </citation>
    <scope>NUCLEOTIDE SEQUENCE</scope>
    <source>
        <strain evidence="11">D42-62</strain>
    </source>
</reference>
<dbReference type="FunFam" id="3.30.565.10:FF:000006">
    <property type="entry name" value="Sensor histidine kinase WalK"/>
    <property type="match status" value="1"/>
</dbReference>
<keyword evidence="7" id="KW-0902">Two-component regulatory system</keyword>
<dbReference type="SMART" id="SM00387">
    <property type="entry name" value="HATPase_c"/>
    <property type="match status" value="1"/>
</dbReference>
<keyword evidence="4" id="KW-0597">Phosphoprotein</keyword>
<evidence type="ECO:0000313" key="11">
    <source>
        <dbReference type="EMBL" id="NBJ94808.1"/>
    </source>
</evidence>